<evidence type="ECO:0000313" key="4">
    <source>
        <dbReference type="Proteomes" id="UP001620408"/>
    </source>
</evidence>
<evidence type="ECO:0000259" key="2">
    <source>
        <dbReference type="Pfam" id="PF13490"/>
    </source>
</evidence>
<keyword evidence="1" id="KW-0472">Membrane</keyword>
<keyword evidence="4" id="KW-1185">Reference proteome</keyword>
<dbReference type="Pfam" id="PF13490">
    <property type="entry name" value="zf-HC2"/>
    <property type="match status" value="1"/>
</dbReference>
<dbReference type="InterPro" id="IPR027383">
    <property type="entry name" value="Znf_put"/>
</dbReference>
<proteinExistence type="predicted"/>
<gene>
    <name evidence="3" type="ORF">ISS97_10260</name>
</gene>
<feature type="domain" description="Putative zinc-finger" evidence="2">
    <location>
        <begin position="15"/>
        <end position="47"/>
    </location>
</feature>
<accession>A0ABW8K7F3</accession>
<reference evidence="3 4" key="1">
    <citation type="submission" date="2020-10" db="EMBL/GenBank/DDBJ databases">
        <title>Phylogeny of dyella-like bacteria.</title>
        <authorList>
            <person name="Fu J."/>
        </authorList>
    </citation>
    <scope>NUCLEOTIDE SEQUENCE [LARGE SCALE GENOMIC DNA]</scope>
    <source>
        <strain evidence="3 4">BB4</strain>
    </source>
</reference>
<dbReference type="RefSeq" id="WP_379986784.1">
    <property type="nucleotide sequence ID" value="NZ_JADIKD010000010.1"/>
</dbReference>
<feature type="transmembrane region" description="Helical" evidence="1">
    <location>
        <begin position="104"/>
        <end position="124"/>
    </location>
</feature>
<comment type="caution">
    <text evidence="3">The sequence shown here is derived from an EMBL/GenBank/DDBJ whole genome shotgun (WGS) entry which is preliminary data.</text>
</comment>
<dbReference type="Proteomes" id="UP001620408">
    <property type="component" value="Unassembled WGS sequence"/>
</dbReference>
<keyword evidence="1" id="KW-1133">Transmembrane helix</keyword>
<keyword evidence="1" id="KW-0812">Transmembrane</keyword>
<sequence>MSGRVLRFEGPAHIEAERLLPWLVNGTLEGEERALVEQHLAECVQCQRDVALLRSLQAACRDEVIVDPGAVDAEYSLQRLRKRIDAERDPRRILPRRWDSGRSWLHAAIAVQAVIIIALAFAWWHAGQPAAYRTLGAADVPAARLVVVFDPHLSEQQMRLLIRASDAHIVDGPTDAGAYVLSVPQSRSDTVREALRAAPGVTLVENLDGGRH</sequence>
<evidence type="ECO:0000256" key="1">
    <source>
        <dbReference type="SAM" id="Phobius"/>
    </source>
</evidence>
<dbReference type="EMBL" id="JADIKD010000010">
    <property type="protein sequence ID" value="MFK2917642.1"/>
    <property type="molecule type" value="Genomic_DNA"/>
</dbReference>
<evidence type="ECO:0000313" key="3">
    <source>
        <dbReference type="EMBL" id="MFK2917642.1"/>
    </source>
</evidence>
<dbReference type="InterPro" id="IPR041916">
    <property type="entry name" value="Anti_sigma_zinc_sf"/>
</dbReference>
<organism evidence="3 4">
    <name type="scientific">Dyella koreensis</name>
    <dbReference type="NCBI Taxonomy" id="311235"/>
    <lineage>
        <taxon>Bacteria</taxon>
        <taxon>Pseudomonadati</taxon>
        <taxon>Pseudomonadota</taxon>
        <taxon>Gammaproteobacteria</taxon>
        <taxon>Lysobacterales</taxon>
        <taxon>Rhodanobacteraceae</taxon>
        <taxon>Dyella</taxon>
    </lineage>
</organism>
<dbReference type="Gene3D" id="1.10.10.1320">
    <property type="entry name" value="Anti-sigma factor, zinc-finger domain"/>
    <property type="match status" value="1"/>
</dbReference>
<protein>
    <submittedName>
        <fullName evidence="3">Zf-HC2 domain-containing protein</fullName>
    </submittedName>
</protein>
<name>A0ABW8K7F3_9GAMM</name>